<evidence type="ECO:0000313" key="1">
    <source>
        <dbReference type="EMBL" id="OMJ84195.1"/>
    </source>
</evidence>
<proteinExistence type="predicted"/>
<dbReference type="EMBL" id="MPUH01000277">
    <property type="protein sequence ID" value="OMJ84195.1"/>
    <property type="molecule type" value="Genomic_DNA"/>
</dbReference>
<reference evidence="1 2" key="1">
    <citation type="submission" date="2016-11" db="EMBL/GenBank/DDBJ databases">
        <title>The macronuclear genome of Stentor coeruleus: a giant cell with tiny introns.</title>
        <authorList>
            <person name="Slabodnick M."/>
            <person name="Ruby J.G."/>
            <person name="Reiff S.B."/>
            <person name="Swart E.C."/>
            <person name="Gosai S."/>
            <person name="Prabakaran S."/>
            <person name="Witkowska E."/>
            <person name="Larue G.E."/>
            <person name="Fisher S."/>
            <person name="Freeman R.M."/>
            <person name="Gunawardena J."/>
            <person name="Chu W."/>
            <person name="Stover N.A."/>
            <person name="Gregory B.D."/>
            <person name="Nowacki M."/>
            <person name="Derisi J."/>
            <person name="Roy S.W."/>
            <person name="Marshall W.F."/>
            <person name="Sood P."/>
        </authorList>
    </citation>
    <scope>NUCLEOTIDE SEQUENCE [LARGE SCALE GENOMIC DNA]</scope>
    <source>
        <strain evidence="1">WM001</strain>
    </source>
</reference>
<gene>
    <name evidence="1" type="ORF">SteCoe_14749</name>
</gene>
<organism evidence="1 2">
    <name type="scientific">Stentor coeruleus</name>
    <dbReference type="NCBI Taxonomy" id="5963"/>
    <lineage>
        <taxon>Eukaryota</taxon>
        <taxon>Sar</taxon>
        <taxon>Alveolata</taxon>
        <taxon>Ciliophora</taxon>
        <taxon>Postciliodesmatophora</taxon>
        <taxon>Heterotrichea</taxon>
        <taxon>Heterotrichida</taxon>
        <taxon>Stentoridae</taxon>
        <taxon>Stentor</taxon>
    </lineage>
</organism>
<dbReference type="Proteomes" id="UP000187209">
    <property type="component" value="Unassembled WGS sequence"/>
</dbReference>
<sequence length="485" mass="56256">MHMRNDEILECAACKSQSSDKVKLKRLCQDHILCVKCIRSENCRIKLQCNFCNHAISRLCFQCMLPYHFPLTQNISHPIHTYCKFCIKCFDNNLCKVCKPDFSNKGNHRRVSECYFCRDQNFESSIMICNNHGLCINCLNYFSKLPMEDLHIVDCKFCEDALKLNFSNKSNSSFVKGLEDKKLSNEEKKSIAMNPQPPFNNPKKNTFAANASEKMNTSFLKPESSNQNKNVPLESENVLNSNLSPSNIKNQQSAFDEYPNFVSNPNELSQNISGNYKSVESYYEHSSHNNLNTSNYIQEHNYLSVSQNYPNNLNQSYDYNFYGSEHSYIQNPETSTKNSQFSYNSALSSQVYKISTFSKCGKHNTDCIFFEDCHHYQCYFCISEGFEQKFNKFLNSLNSRNLNWLNKSHNSLGCKIKNCFNKLCVPFDYVKHIAENICSSNNYPQQIASHYQLFFEGIKTTFFICPSCTYTSGYYFQKKCLYCNT</sequence>
<protein>
    <recommendedName>
        <fullName evidence="3">RING-type domain-containing protein</fullName>
    </recommendedName>
</protein>
<dbReference type="AlphaFoldDB" id="A0A1R2C5H8"/>
<evidence type="ECO:0008006" key="3">
    <source>
        <dbReference type="Google" id="ProtNLM"/>
    </source>
</evidence>
<evidence type="ECO:0000313" key="2">
    <source>
        <dbReference type="Proteomes" id="UP000187209"/>
    </source>
</evidence>
<comment type="caution">
    <text evidence="1">The sequence shown here is derived from an EMBL/GenBank/DDBJ whole genome shotgun (WGS) entry which is preliminary data.</text>
</comment>
<name>A0A1R2C5H8_9CILI</name>
<keyword evidence="2" id="KW-1185">Reference proteome</keyword>
<accession>A0A1R2C5H8</accession>